<dbReference type="InterPro" id="IPR050821">
    <property type="entry name" value="Cytosolic_carboxypeptidase"/>
</dbReference>
<evidence type="ECO:0000256" key="2">
    <source>
        <dbReference type="ARBA" id="ARBA00004496"/>
    </source>
</evidence>
<evidence type="ECO:0000313" key="16">
    <source>
        <dbReference type="Proteomes" id="UP000015103"/>
    </source>
</evidence>
<evidence type="ECO:0000256" key="5">
    <source>
        <dbReference type="ARBA" id="ARBA00022670"/>
    </source>
</evidence>
<evidence type="ECO:0000256" key="3">
    <source>
        <dbReference type="ARBA" id="ARBA00005988"/>
    </source>
</evidence>
<dbReference type="InterPro" id="IPR000834">
    <property type="entry name" value="Peptidase_M14"/>
</dbReference>
<keyword evidence="5" id="KW-0645">Protease</keyword>
<keyword evidence="16" id="KW-1185">Reference proteome</keyword>
<evidence type="ECO:0000256" key="6">
    <source>
        <dbReference type="ARBA" id="ARBA00022723"/>
    </source>
</evidence>
<dbReference type="OMA" id="KYCCYSS"/>
<dbReference type="EMBL" id="ACPB03009762">
    <property type="status" value="NOT_ANNOTATED_CDS"/>
    <property type="molecule type" value="Genomic_DNA"/>
</dbReference>
<dbReference type="EnsemblMetazoa" id="RPRC001574-RA">
    <property type="protein sequence ID" value="RPRC001574-PA"/>
    <property type="gene ID" value="RPRC001574"/>
</dbReference>
<dbReference type="PANTHER" id="PTHR12756">
    <property type="entry name" value="CYTOSOLIC CARBOXYPEPTIDASE"/>
    <property type="match status" value="1"/>
</dbReference>
<feature type="active site" description="Proton donor/acceptor" evidence="12">
    <location>
        <position position="520"/>
    </location>
</feature>
<evidence type="ECO:0000256" key="11">
    <source>
        <dbReference type="ARBA" id="ARBA00026108"/>
    </source>
</evidence>
<sequence>MDIECNGFRFNSNFDSGNLGKVEYVGECDYSLEEKTYEFNVWTRQDCAGTEFVNGNRTWFYFGVTGPPEICYIKLNIVMNKQSKMYGQGMAPVYRVLPGQPQWERIKERPTFMGSNGNFYLTFYHQWTEIHKPKTVVYFAFTYPFTYSDLESFLDSLQFSRHNAADICMEPISYEKMKTFSPDDIYFHREVLCNSIEGRNVNLVTITSLHNVTPVREIRLNNLFPDESSPRPYRFNKKQDAVAFNEKVIFLSARVHPGETPSSFVLNGMINYLMTSVDMPANILRKNYVFKIIPMLNPDGVFHGNYRTDTRGTNLNRVYNNPSLIYHPSIYGARALLLYHHFGREILQVSTAPVWDPYIDSTKITKIEDGVSDLSLEKQGIVKSSENLDSKSITAVSNSKNYIGDYQPEKKEDDSLHVPGRYGPEPLESGLFLYIDMHGHASKKGIFMYGNHFKDILSNIECRLLPKLISINSPHFHFDSCNFSERNMFTKDKRDGSSREGAGRVAVYKATGLVRSYTLECNYNTGKKMNSVPPLPHTLDKKTPGTYTNPPKYTPAIYEETGRQVLVSVLDMNNLNPWSRISQSQYRTLNSIKEALRLRVLSEDNLSLHREKNRGFHNKVCRGEARPWKRPKAAGAIAGLNIASSSTMPTHKKLRQAVKRTKTATETQSRLEKKSTVDSSTRRLIPEQRRKKFKPK</sequence>
<dbReference type="GO" id="GO:0006508">
    <property type="term" value="P:proteolysis"/>
    <property type="evidence" value="ECO:0007669"/>
    <property type="project" value="UniProtKB-KW"/>
</dbReference>
<comment type="similarity">
    <text evidence="3 12">Belongs to the peptidase M14 family.</text>
</comment>
<evidence type="ECO:0000256" key="10">
    <source>
        <dbReference type="ARBA" id="ARBA00024524"/>
    </source>
</evidence>
<dbReference type="CDD" id="cd06236">
    <property type="entry name" value="M14_AGBL5_like"/>
    <property type="match status" value="1"/>
</dbReference>
<keyword evidence="6" id="KW-0479">Metal-binding</keyword>
<dbReference type="eggNOG" id="KOG3641">
    <property type="taxonomic scope" value="Eukaryota"/>
</dbReference>
<dbReference type="SUPFAM" id="SSF53187">
    <property type="entry name" value="Zn-dependent exopeptidases"/>
    <property type="match status" value="1"/>
</dbReference>
<comment type="subcellular location">
    <subcellularLocation>
        <location evidence="2">Cytoplasm</location>
    </subcellularLocation>
</comment>
<dbReference type="Gene3D" id="2.60.40.3120">
    <property type="match status" value="1"/>
</dbReference>
<evidence type="ECO:0000259" key="14">
    <source>
        <dbReference type="PROSITE" id="PS52035"/>
    </source>
</evidence>
<evidence type="ECO:0000256" key="8">
    <source>
        <dbReference type="ARBA" id="ARBA00022833"/>
    </source>
</evidence>
<keyword evidence="8" id="KW-0862">Zinc</keyword>
<dbReference type="VEuPathDB" id="VectorBase:RPRC001574"/>
<dbReference type="GO" id="GO:0005737">
    <property type="term" value="C:cytoplasm"/>
    <property type="evidence" value="ECO:0007669"/>
    <property type="project" value="UniProtKB-SubCell"/>
</dbReference>
<evidence type="ECO:0000256" key="9">
    <source>
        <dbReference type="ARBA" id="ARBA00023049"/>
    </source>
</evidence>
<feature type="region of interest" description="Disordered" evidence="13">
    <location>
        <begin position="657"/>
        <end position="696"/>
    </location>
</feature>
<dbReference type="GO" id="GO:0008270">
    <property type="term" value="F:zinc ion binding"/>
    <property type="evidence" value="ECO:0007669"/>
    <property type="project" value="InterPro"/>
</dbReference>
<comment type="catalytic activity">
    <reaction evidence="10">
        <text>C-terminal L-alpha-aminoacyl-L-glutamyl-L-glutamyl-[tubulin] + H2O = C-terminal L-alpha-aminoacyl-L-glutamyl-[tubulin] + L-glutamate</text>
        <dbReference type="Rhea" id="RHEA:63792"/>
        <dbReference type="Rhea" id="RHEA-COMP:16435"/>
        <dbReference type="Rhea" id="RHEA-COMP:16436"/>
        <dbReference type="ChEBI" id="CHEBI:15377"/>
        <dbReference type="ChEBI" id="CHEBI:29985"/>
        <dbReference type="ChEBI" id="CHEBI:149555"/>
        <dbReference type="ChEBI" id="CHEBI:149556"/>
        <dbReference type="EC" id="3.4.17.24"/>
    </reaction>
    <physiologicalReaction direction="left-to-right" evidence="10">
        <dbReference type="Rhea" id="RHEA:63793"/>
    </physiologicalReaction>
</comment>
<dbReference type="InParanoid" id="T1HC12"/>
<dbReference type="AlphaFoldDB" id="T1HC12"/>
<dbReference type="GO" id="GO:0004181">
    <property type="term" value="F:metallocarboxypeptidase activity"/>
    <property type="evidence" value="ECO:0007669"/>
    <property type="project" value="InterPro"/>
</dbReference>
<evidence type="ECO:0000256" key="13">
    <source>
        <dbReference type="SAM" id="MobiDB-lite"/>
    </source>
</evidence>
<dbReference type="HOGENOM" id="CLU_007523_3_0_1"/>
<dbReference type="InterPro" id="IPR034286">
    <property type="entry name" value="M14_AGBL5-like"/>
</dbReference>
<dbReference type="EC" id="3.4.17.24" evidence="11"/>
<feature type="compositionally biased region" description="Basic and acidic residues" evidence="13">
    <location>
        <begin position="669"/>
        <end position="688"/>
    </location>
</feature>
<dbReference type="Pfam" id="PF00246">
    <property type="entry name" value="Peptidase_M14"/>
    <property type="match status" value="1"/>
</dbReference>
<keyword evidence="9" id="KW-0482">Metalloprotease</keyword>
<keyword evidence="4" id="KW-0963">Cytoplasm</keyword>
<feature type="domain" description="Peptidase M14" evidence="14">
    <location>
        <begin position="143"/>
        <end position="573"/>
    </location>
</feature>
<dbReference type="STRING" id="13249.T1HC12"/>
<reference evidence="15" key="1">
    <citation type="submission" date="2015-05" db="UniProtKB">
        <authorList>
            <consortium name="EnsemblMetazoa"/>
        </authorList>
    </citation>
    <scope>IDENTIFICATION</scope>
</reference>
<dbReference type="Gene3D" id="3.40.630.10">
    <property type="entry name" value="Zn peptidases"/>
    <property type="match status" value="2"/>
</dbReference>
<protein>
    <recommendedName>
        <fullName evidence="11">tubulin-glutamate carboxypeptidase</fullName>
        <ecNumber evidence="11">3.4.17.24</ecNumber>
    </recommendedName>
</protein>
<evidence type="ECO:0000256" key="12">
    <source>
        <dbReference type="PROSITE-ProRule" id="PRU01379"/>
    </source>
</evidence>
<accession>T1HC12</accession>
<comment type="cofactor">
    <cofactor evidence="1">
        <name>Zn(2+)</name>
        <dbReference type="ChEBI" id="CHEBI:29105"/>
    </cofactor>
</comment>
<dbReference type="PANTHER" id="PTHR12756:SF12">
    <property type="entry name" value="CYTOSOLIC CARBOXYPEPTIDASE-LIKE PROTEIN 5"/>
    <property type="match status" value="1"/>
</dbReference>
<evidence type="ECO:0000256" key="1">
    <source>
        <dbReference type="ARBA" id="ARBA00001947"/>
    </source>
</evidence>
<dbReference type="Proteomes" id="UP000015103">
    <property type="component" value="Unassembled WGS sequence"/>
</dbReference>
<name>T1HC12_RHOPR</name>
<keyword evidence="7" id="KW-0378">Hydrolase</keyword>
<proteinExistence type="inferred from homology"/>
<organism evidence="15 16">
    <name type="scientific">Rhodnius prolixus</name>
    <name type="common">Triatomid bug</name>
    <dbReference type="NCBI Taxonomy" id="13249"/>
    <lineage>
        <taxon>Eukaryota</taxon>
        <taxon>Metazoa</taxon>
        <taxon>Ecdysozoa</taxon>
        <taxon>Arthropoda</taxon>
        <taxon>Hexapoda</taxon>
        <taxon>Insecta</taxon>
        <taxon>Pterygota</taxon>
        <taxon>Neoptera</taxon>
        <taxon>Paraneoptera</taxon>
        <taxon>Hemiptera</taxon>
        <taxon>Heteroptera</taxon>
        <taxon>Panheteroptera</taxon>
        <taxon>Cimicomorpha</taxon>
        <taxon>Reduviidae</taxon>
        <taxon>Triatominae</taxon>
        <taxon>Rhodnius</taxon>
    </lineage>
</organism>
<evidence type="ECO:0000256" key="4">
    <source>
        <dbReference type="ARBA" id="ARBA00022490"/>
    </source>
</evidence>
<evidence type="ECO:0000313" key="15">
    <source>
        <dbReference type="EnsemblMetazoa" id="RPRC001574-PA"/>
    </source>
</evidence>
<evidence type="ECO:0000256" key="7">
    <source>
        <dbReference type="ARBA" id="ARBA00022801"/>
    </source>
</evidence>
<dbReference type="PROSITE" id="PS52035">
    <property type="entry name" value="PEPTIDASE_M14"/>
    <property type="match status" value="1"/>
</dbReference>